<sequence length="109" mass="11779">MAPWAPSRHLWAAFGAMGTTEARPALPLLRRAPLVVKAEIGLTCVRIISAPGTSNTSATLGTVKSVYIYLLKSIYISLSIIPIVINTYAVSKYTLQTLIVLNILTIKPL</sequence>
<proteinExistence type="predicted"/>
<evidence type="ECO:0000313" key="2">
    <source>
        <dbReference type="EMBL" id="KAF2711942.1"/>
    </source>
</evidence>
<gene>
    <name evidence="2" type="ORF">K504DRAFT_452205</name>
</gene>
<accession>A0A6G1KHI6</accession>
<name>A0A6G1KHI6_9PLEO</name>
<dbReference type="EMBL" id="MU005766">
    <property type="protein sequence ID" value="KAF2711942.1"/>
    <property type="molecule type" value="Genomic_DNA"/>
</dbReference>
<keyword evidence="1" id="KW-0812">Transmembrane</keyword>
<organism evidence="2 3">
    <name type="scientific">Pleomassaria siparia CBS 279.74</name>
    <dbReference type="NCBI Taxonomy" id="1314801"/>
    <lineage>
        <taxon>Eukaryota</taxon>
        <taxon>Fungi</taxon>
        <taxon>Dikarya</taxon>
        <taxon>Ascomycota</taxon>
        <taxon>Pezizomycotina</taxon>
        <taxon>Dothideomycetes</taxon>
        <taxon>Pleosporomycetidae</taxon>
        <taxon>Pleosporales</taxon>
        <taxon>Pleomassariaceae</taxon>
        <taxon>Pleomassaria</taxon>
    </lineage>
</organism>
<evidence type="ECO:0000313" key="3">
    <source>
        <dbReference type="Proteomes" id="UP000799428"/>
    </source>
</evidence>
<keyword evidence="1" id="KW-1133">Transmembrane helix</keyword>
<dbReference type="Proteomes" id="UP000799428">
    <property type="component" value="Unassembled WGS sequence"/>
</dbReference>
<keyword evidence="3" id="KW-1185">Reference proteome</keyword>
<evidence type="ECO:0000256" key="1">
    <source>
        <dbReference type="SAM" id="Phobius"/>
    </source>
</evidence>
<protein>
    <submittedName>
        <fullName evidence="2">Uncharacterized protein</fullName>
    </submittedName>
</protein>
<dbReference type="AlphaFoldDB" id="A0A6G1KHI6"/>
<feature type="transmembrane region" description="Helical" evidence="1">
    <location>
        <begin position="66"/>
        <end position="89"/>
    </location>
</feature>
<keyword evidence="1" id="KW-0472">Membrane</keyword>
<reference evidence="2" key="1">
    <citation type="journal article" date="2020" name="Stud. Mycol.">
        <title>101 Dothideomycetes genomes: a test case for predicting lifestyles and emergence of pathogens.</title>
        <authorList>
            <person name="Haridas S."/>
            <person name="Albert R."/>
            <person name="Binder M."/>
            <person name="Bloem J."/>
            <person name="Labutti K."/>
            <person name="Salamov A."/>
            <person name="Andreopoulos B."/>
            <person name="Baker S."/>
            <person name="Barry K."/>
            <person name="Bills G."/>
            <person name="Bluhm B."/>
            <person name="Cannon C."/>
            <person name="Castanera R."/>
            <person name="Culley D."/>
            <person name="Daum C."/>
            <person name="Ezra D."/>
            <person name="Gonzalez J."/>
            <person name="Henrissat B."/>
            <person name="Kuo A."/>
            <person name="Liang C."/>
            <person name="Lipzen A."/>
            <person name="Lutzoni F."/>
            <person name="Magnuson J."/>
            <person name="Mondo S."/>
            <person name="Nolan M."/>
            <person name="Ohm R."/>
            <person name="Pangilinan J."/>
            <person name="Park H.-J."/>
            <person name="Ramirez L."/>
            <person name="Alfaro M."/>
            <person name="Sun H."/>
            <person name="Tritt A."/>
            <person name="Yoshinaga Y."/>
            <person name="Zwiers L.-H."/>
            <person name="Turgeon B."/>
            <person name="Goodwin S."/>
            <person name="Spatafora J."/>
            <person name="Crous P."/>
            <person name="Grigoriev I."/>
        </authorList>
    </citation>
    <scope>NUCLEOTIDE SEQUENCE</scope>
    <source>
        <strain evidence="2">CBS 279.74</strain>
    </source>
</reference>